<dbReference type="EMBL" id="JAOYFB010000002">
    <property type="protein sequence ID" value="KAK4007419.1"/>
    <property type="molecule type" value="Genomic_DNA"/>
</dbReference>
<accession>A0ABQ9Z3J9</accession>
<sequence>MLACSLSKMPRNYQRKRSKEPPSEEALHKAVAVVLGGKLSIRKAADKYELSPSTVGFYSKGRVAIFTTVQCSSCVIKKMECN</sequence>
<dbReference type="Pfam" id="PF05225">
    <property type="entry name" value="HTH_psq"/>
    <property type="match status" value="1"/>
</dbReference>
<name>A0ABQ9Z3J9_9CRUS</name>
<comment type="subcellular location">
    <subcellularLocation>
        <location evidence="1">Nucleus</location>
    </subcellularLocation>
</comment>
<keyword evidence="5" id="KW-1185">Reference proteome</keyword>
<organism evidence="4 5">
    <name type="scientific">Daphnia magna</name>
    <dbReference type="NCBI Taxonomy" id="35525"/>
    <lineage>
        <taxon>Eukaryota</taxon>
        <taxon>Metazoa</taxon>
        <taxon>Ecdysozoa</taxon>
        <taxon>Arthropoda</taxon>
        <taxon>Crustacea</taxon>
        <taxon>Branchiopoda</taxon>
        <taxon>Diplostraca</taxon>
        <taxon>Cladocera</taxon>
        <taxon>Anomopoda</taxon>
        <taxon>Daphniidae</taxon>
        <taxon>Daphnia</taxon>
    </lineage>
</organism>
<dbReference type="InterPro" id="IPR007889">
    <property type="entry name" value="HTH_Psq"/>
</dbReference>
<dbReference type="Proteomes" id="UP001234178">
    <property type="component" value="Unassembled WGS sequence"/>
</dbReference>
<evidence type="ECO:0000256" key="2">
    <source>
        <dbReference type="SAM" id="MobiDB-lite"/>
    </source>
</evidence>
<feature type="region of interest" description="Disordered" evidence="2">
    <location>
        <begin position="1"/>
        <end position="24"/>
    </location>
</feature>
<proteinExistence type="predicted"/>
<gene>
    <name evidence="4" type="ORF">OUZ56_012576</name>
</gene>
<evidence type="ECO:0000259" key="3">
    <source>
        <dbReference type="Pfam" id="PF05225"/>
    </source>
</evidence>
<evidence type="ECO:0000313" key="5">
    <source>
        <dbReference type="Proteomes" id="UP001234178"/>
    </source>
</evidence>
<protein>
    <recommendedName>
        <fullName evidence="3">HTH psq-type domain-containing protein</fullName>
    </recommendedName>
</protein>
<reference evidence="4 5" key="1">
    <citation type="journal article" date="2023" name="Nucleic Acids Res.">
        <title>The hologenome of Daphnia magna reveals possible DNA methylation and microbiome-mediated evolution of the host genome.</title>
        <authorList>
            <person name="Chaturvedi A."/>
            <person name="Li X."/>
            <person name="Dhandapani V."/>
            <person name="Marshall H."/>
            <person name="Kissane S."/>
            <person name="Cuenca-Cambronero M."/>
            <person name="Asole G."/>
            <person name="Calvet F."/>
            <person name="Ruiz-Romero M."/>
            <person name="Marangio P."/>
            <person name="Guigo R."/>
            <person name="Rago D."/>
            <person name="Mirbahai L."/>
            <person name="Eastwood N."/>
            <person name="Colbourne J.K."/>
            <person name="Zhou J."/>
            <person name="Mallon E."/>
            <person name="Orsini L."/>
        </authorList>
    </citation>
    <scope>NUCLEOTIDE SEQUENCE [LARGE SCALE GENOMIC DNA]</scope>
    <source>
        <strain evidence="4">LRV0_1</strain>
    </source>
</reference>
<comment type="caution">
    <text evidence="4">The sequence shown here is derived from an EMBL/GenBank/DDBJ whole genome shotgun (WGS) entry which is preliminary data.</text>
</comment>
<feature type="domain" description="HTH psq-type" evidence="3">
    <location>
        <begin position="23"/>
        <end position="54"/>
    </location>
</feature>
<dbReference type="InterPro" id="IPR009057">
    <property type="entry name" value="Homeodomain-like_sf"/>
</dbReference>
<evidence type="ECO:0000313" key="4">
    <source>
        <dbReference type="EMBL" id="KAK4007419.1"/>
    </source>
</evidence>
<evidence type="ECO:0000256" key="1">
    <source>
        <dbReference type="ARBA" id="ARBA00004123"/>
    </source>
</evidence>
<dbReference type="SUPFAM" id="SSF46689">
    <property type="entry name" value="Homeodomain-like"/>
    <property type="match status" value="1"/>
</dbReference>